<proteinExistence type="predicted"/>
<gene>
    <name evidence="1" type="ORF">G9Q97_15705</name>
</gene>
<comment type="caution">
    <text evidence="1">The sequence shown here is derived from an EMBL/GenBank/DDBJ whole genome shotgun (WGS) entry which is preliminary data.</text>
</comment>
<organism evidence="1 2">
    <name type="scientific">Cyclobacterium plantarum</name>
    <dbReference type="NCBI Taxonomy" id="2716263"/>
    <lineage>
        <taxon>Bacteria</taxon>
        <taxon>Pseudomonadati</taxon>
        <taxon>Bacteroidota</taxon>
        <taxon>Cytophagia</taxon>
        <taxon>Cytophagales</taxon>
        <taxon>Cyclobacteriaceae</taxon>
        <taxon>Cyclobacterium</taxon>
    </lineage>
</organism>
<evidence type="ECO:0000313" key="1">
    <source>
        <dbReference type="EMBL" id="NHE58256.1"/>
    </source>
</evidence>
<dbReference type="RefSeq" id="WP_166148452.1">
    <property type="nucleotide sequence ID" value="NZ_JAANYN010000006.1"/>
</dbReference>
<evidence type="ECO:0000313" key="2">
    <source>
        <dbReference type="Proteomes" id="UP000649799"/>
    </source>
</evidence>
<sequence length="227" mass="26366">MRKIFWIILLVLPIEIMAQGRVSNFGLFPEFQIGFDATEKLKVTGKIESQHGMVDKVENSDAKWGYYHNQTDFQGFLGTSINPFVSITGGYQYRLESGSENSHRSIQQVSILQRKGNFKIGHRIRTDQTFAPNDPVEFRLRYRISYEIPIEGQSLDPGEFYLVFSDEPIYSIQSGESGLENRVVAALGHFSKGKQKFQAGIDYRTDRFFDDDFRQRTWFKFGWYLKL</sequence>
<dbReference type="Proteomes" id="UP000649799">
    <property type="component" value="Unassembled WGS sequence"/>
</dbReference>
<protein>
    <submittedName>
        <fullName evidence="1">DUF2490 domain-containing protein</fullName>
    </submittedName>
</protein>
<reference evidence="1 2" key="1">
    <citation type="submission" date="2020-03" db="EMBL/GenBank/DDBJ databases">
        <title>Cyclobacterium plantarum sp. nov., a marine bacterium isolated from a coastal-marine wetland.</title>
        <authorList>
            <person name="Sanchez-Porro C."/>
            <person name="Ventosa A."/>
            <person name="Amoozegar M."/>
        </authorList>
    </citation>
    <scope>NUCLEOTIDE SEQUENCE [LARGE SCALE GENOMIC DNA]</scope>
    <source>
        <strain evidence="1 2">GBPx2</strain>
    </source>
</reference>
<dbReference type="EMBL" id="JAANYN010000006">
    <property type="protein sequence ID" value="NHE58256.1"/>
    <property type="molecule type" value="Genomic_DNA"/>
</dbReference>
<dbReference type="Pfam" id="PF10677">
    <property type="entry name" value="DUF2490"/>
    <property type="match status" value="1"/>
</dbReference>
<name>A0ABX0HCW2_9BACT</name>
<dbReference type="InterPro" id="IPR019619">
    <property type="entry name" value="DUF2490"/>
</dbReference>
<accession>A0ABX0HCW2</accession>
<keyword evidence="2" id="KW-1185">Reference proteome</keyword>